<dbReference type="CDD" id="cd18793">
    <property type="entry name" value="SF2_C_SNF"/>
    <property type="match status" value="1"/>
</dbReference>
<dbReference type="SMART" id="SM00487">
    <property type="entry name" value="DEXDc"/>
    <property type="match status" value="1"/>
</dbReference>
<dbReference type="SUPFAM" id="SSF52540">
    <property type="entry name" value="P-loop containing nucleoside triphosphate hydrolases"/>
    <property type="match status" value="2"/>
</dbReference>
<evidence type="ECO:0000256" key="7">
    <source>
        <dbReference type="SAM" id="MobiDB-lite"/>
    </source>
</evidence>
<comment type="similarity">
    <text evidence="1">Belongs to the SNF2/RAD54 helicase family.</text>
</comment>
<dbReference type="PROSITE" id="PS51194">
    <property type="entry name" value="HELICASE_CTER"/>
    <property type="match status" value="1"/>
</dbReference>
<keyword evidence="6" id="KW-0233">DNA recombination</keyword>
<dbReference type="Gene3D" id="3.40.50.300">
    <property type="entry name" value="P-loop containing nucleotide triphosphate hydrolases"/>
    <property type="match status" value="1"/>
</dbReference>
<dbReference type="GO" id="GO:0004386">
    <property type="term" value="F:helicase activity"/>
    <property type="evidence" value="ECO:0007669"/>
    <property type="project" value="UniProtKB-KW"/>
</dbReference>
<organism evidence="10 11">
    <name type="scientific">Cinnamomum micranthum f. kanehirae</name>
    <dbReference type="NCBI Taxonomy" id="337451"/>
    <lineage>
        <taxon>Eukaryota</taxon>
        <taxon>Viridiplantae</taxon>
        <taxon>Streptophyta</taxon>
        <taxon>Embryophyta</taxon>
        <taxon>Tracheophyta</taxon>
        <taxon>Spermatophyta</taxon>
        <taxon>Magnoliopsida</taxon>
        <taxon>Magnoliidae</taxon>
        <taxon>Laurales</taxon>
        <taxon>Lauraceae</taxon>
        <taxon>Cinnamomum</taxon>
    </lineage>
</organism>
<evidence type="ECO:0000313" key="10">
    <source>
        <dbReference type="EMBL" id="RWR78631.1"/>
    </source>
</evidence>
<dbReference type="FunFam" id="3.40.50.10810:FF:000055">
    <property type="entry name" value="Protein CHROMATIN REMODELING 24"/>
    <property type="match status" value="1"/>
</dbReference>
<dbReference type="InterPro" id="IPR027417">
    <property type="entry name" value="P-loop_NTPase"/>
</dbReference>
<reference evidence="10 11" key="1">
    <citation type="journal article" date="2019" name="Nat. Plants">
        <title>Stout camphor tree genome fills gaps in understanding of flowering plant genome evolution.</title>
        <authorList>
            <person name="Chaw S.M."/>
            <person name="Liu Y.C."/>
            <person name="Wu Y.W."/>
            <person name="Wang H.Y."/>
            <person name="Lin C.I."/>
            <person name="Wu C.S."/>
            <person name="Ke H.M."/>
            <person name="Chang L.Y."/>
            <person name="Hsu C.Y."/>
            <person name="Yang H.T."/>
            <person name="Sudianto E."/>
            <person name="Hsu M.H."/>
            <person name="Wu K.P."/>
            <person name="Wang L.N."/>
            <person name="Leebens-Mack J.H."/>
            <person name="Tsai I.J."/>
        </authorList>
    </citation>
    <scope>NUCLEOTIDE SEQUENCE [LARGE SCALE GENOMIC DNA]</scope>
    <source>
        <strain evidence="11">cv. Chaw 1501</strain>
        <tissue evidence="10">Young leaves</tissue>
    </source>
</reference>
<feature type="compositionally biased region" description="Basic and acidic residues" evidence="7">
    <location>
        <begin position="11"/>
        <end position="21"/>
    </location>
</feature>
<feature type="domain" description="Helicase ATP-binding" evidence="8">
    <location>
        <begin position="232"/>
        <end position="407"/>
    </location>
</feature>
<dbReference type="InterPro" id="IPR049730">
    <property type="entry name" value="SNF2/RAD54-like_C"/>
</dbReference>
<feature type="region of interest" description="Disordered" evidence="7">
    <location>
        <begin position="835"/>
        <end position="860"/>
    </location>
</feature>
<dbReference type="PANTHER" id="PTHR45629:SF7">
    <property type="entry name" value="DNA EXCISION REPAIR PROTEIN ERCC-6-RELATED"/>
    <property type="match status" value="1"/>
</dbReference>
<dbReference type="STRING" id="337451.A0A443NJI7"/>
<dbReference type="Proteomes" id="UP000283530">
    <property type="component" value="Unassembled WGS sequence"/>
</dbReference>
<dbReference type="AlphaFoldDB" id="A0A443NJI7"/>
<feature type="domain" description="Helicase C-terminal" evidence="9">
    <location>
        <begin position="576"/>
        <end position="738"/>
    </location>
</feature>
<evidence type="ECO:0000256" key="6">
    <source>
        <dbReference type="ARBA" id="ARBA00023172"/>
    </source>
</evidence>
<dbReference type="OrthoDB" id="413460at2759"/>
<dbReference type="InterPro" id="IPR038718">
    <property type="entry name" value="SNF2-like_sf"/>
</dbReference>
<dbReference type="SMART" id="SM00490">
    <property type="entry name" value="HELICc"/>
    <property type="match status" value="1"/>
</dbReference>
<keyword evidence="4" id="KW-0347">Helicase</keyword>
<dbReference type="GO" id="GO:0005524">
    <property type="term" value="F:ATP binding"/>
    <property type="evidence" value="ECO:0007669"/>
    <property type="project" value="UniProtKB-KW"/>
</dbReference>
<evidence type="ECO:0000313" key="11">
    <source>
        <dbReference type="Proteomes" id="UP000283530"/>
    </source>
</evidence>
<protein>
    <submittedName>
        <fullName evidence="10">Protein CHROMATIN REMODELING 24 isoform X1</fullName>
    </submittedName>
</protein>
<dbReference type="GO" id="GO:0016787">
    <property type="term" value="F:hydrolase activity"/>
    <property type="evidence" value="ECO:0007669"/>
    <property type="project" value="UniProtKB-KW"/>
</dbReference>
<evidence type="ECO:0000256" key="3">
    <source>
        <dbReference type="ARBA" id="ARBA00022801"/>
    </source>
</evidence>
<accession>A0A443NJI7</accession>
<proteinExistence type="inferred from homology"/>
<feature type="compositionally biased region" description="Basic and acidic residues" evidence="7">
    <location>
        <begin position="839"/>
        <end position="849"/>
    </location>
</feature>
<dbReference type="InterPro" id="IPR014001">
    <property type="entry name" value="Helicase_ATP-bd"/>
</dbReference>
<dbReference type="PANTHER" id="PTHR45629">
    <property type="entry name" value="SNF2/RAD54 FAMILY MEMBER"/>
    <property type="match status" value="1"/>
</dbReference>
<evidence type="ECO:0000259" key="8">
    <source>
        <dbReference type="PROSITE" id="PS51192"/>
    </source>
</evidence>
<dbReference type="Pfam" id="PF00176">
    <property type="entry name" value="SNF2-rel_dom"/>
    <property type="match status" value="1"/>
</dbReference>
<keyword evidence="5" id="KW-0067">ATP-binding</keyword>
<evidence type="ECO:0000259" key="9">
    <source>
        <dbReference type="PROSITE" id="PS51194"/>
    </source>
</evidence>
<dbReference type="Pfam" id="PF00271">
    <property type="entry name" value="Helicase_C"/>
    <property type="match status" value="1"/>
</dbReference>
<gene>
    <name evidence="10" type="ORF">CKAN_00717300</name>
</gene>
<keyword evidence="3" id="KW-0378">Hydrolase</keyword>
<dbReference type="GO" id="GO:0015616">
    <property type="term" value="F:DNA translocase activity"/>
    <property type="evidence" value="ECO:0007669"/>
    <property type="project" value="TreeGrafter"/>
</dbReference>
<dbReference type="PROSITE" id="PS51192">
    <property type="entry name" value="HELICASE_ATP_BIND_1"/>
    <property type="match status" value="1"/>
</dbReference>
<name>A0A443NJI7_9MAGN</name>
<comment type="caution">
    <text evidence="10">The sequence shown here is derived from an EMBL/GenBank/DDBJ whole genome shotgun (WGS) entry which is preliminary data.</text>
</comment>
<evidence type="ECO:0000256" key="2">
    <source>
        <dbReference type="ARBA" id="ARBA00022741"/>
    </source>
</evidence>
<keyword evidence="2" id="KW-0547">Nucleotide-binding</keyword>
<dbReference type="InterPro" id="IPR050496">
    <property type="entry name" value="SNF2_RAD54_helicase_repair"/>
</dbReference>
<keyword evidence="11" id="KW-1185">Reference proteome</keyword>
<evidence type="ECO:0000256" key="4">
    <source>
        <dbReference type="ARBA" id="ARBA00022806"/>
    </source>
</evidence>
<dbReference type="GO" id="GO:0006310">
    <property type="term" value="P:DNA recombination"/>
    <property type="evidence" value="ECO:0007669"/>
    <property type="project" value="UniProtKB-KW"/>
</dbReference>
<dbReference type="InterPro" id="IPR000330">
    <property type="entry name" value="SNF2_N"/>
</dbReference>
<dbReference type="InterPro" id="IPR001650">
    <property type="entry name" value="Helicase_C-like"/>
</dbReference>
<sequence length="929" mass="105688">MTTPKPLSLNERNDRLLDDISSHQSLSMKNPNDHQPPAQAPSEQKPIKVRLEGRRRLCKIQSETLIEPSHDPTASPVPQIRDILNDLSSRLETLSIEKKKPSKTPFSSFSLLSDSDSACSSIARTETESQVPENKQKEKEKVISPLRWSSVSEDEGDCAAARGKTKDNEAPPLRNDCIDIDDSEDEVEGWDSVDEHDEHTVRLSSVSSTYTLPGKIAKMLYPHQREGLNWLWALHCKPSGGILGDDMGLGKTMQISAFLAGLFHSNLIKRALIVAPKTLLAHWIKELSVVGLSEKTREYFATSVKTRQYELQYILQDKGVLLTTYDIVRTSSKSLRGDSYMHDDESEDNTIWDYIILDEGHIIKNPSTQRAKSLLDIPSRHRIIISGTPIQNNLKELWALFNFCCPELLGDKKEFKERYEYAILRGNDKNAYDREKRIGSMVAKELRDRIKPYFLRRLKSEVFAESEETESRKLSKKHELIVWLRLTQCQRQLYEAFLKSELVLSSFDGSPLAALTILKKICDHPFLLTKKAAEDVLEGMDTMTNSDLDMAEKMASHLASLTTLEESHQVQDVSCKITFILSLLENLVTAGHNVLIFSQTRKMLNLIQEAIVTKGYLYLRIDGTTKACDREKIVKDFQEGEGAPIFLLTSQVGGLGLTLTKADRVIVVDPAWNPSTDNQSVDRAYRIGQTKDVVVYRLMTCSTIEEKIYRMQIFKGGLFKTATEHKEQTRYFSQRDLRELFSLPEQGFDISLTQQQMHKEHDYQHTMDETLKNHILFLESQGIGGVSHHSLLFSKTAPTPSVVDDEMLLREKANMRFGHPLSSSSMERNVDGAEFAFNPKDKDHQRKDASVGSTSEAKDEEIRKRIGRLRQTLANKDVVSQLPDKGERIQRQIDELNLQLQKIYNSHRKDAEIINLDDISGRLEKLRTD</sequence>
<feature type="region of interest" description="Disordered" evidence="7">
    <location>
        <begin position="1"/>
        <end position="50"/>
    </location>
</feature>
<evidence type="ECO:0000256" key="1">
    <source>
        <dbReference type="ARBA" id="ARBA00007025"/>
    </source>
</evidence>
<dbReference type="EMBL" id="QPKB01000003">
    <property type="protein sequence ID" value="RWR78631.1"/>
    <property type="molecule type" value="Genomic_DNA"/>
</dbReference>
<dbReference type="Gene3D" id="3.40.50.10810">
    <property type="entry name" value="Tandem AAA-ATPase domain"/>
    <property type="match status" value="1"/>
</dbReference>
<evidence type="ECO:0000256" key="5">
    <source>
        <dbReference type="ARBA" id="ARBA00022840"/>
    </source>
</evidence>